<protein>
    <submittedName>
        <fullName evidence="2">Uncharacterized protein</fullName>
    </submittedName>
</protein>
<dbReference type="RefSeq" id="XP_073900851.1">
    <property type="nucleotide sequence ID" value="XM_074044750.1"/>
</dbReference>
<proteinExistence type="predicted"/>
<evidence type="ECO:0000313" key="2">
    <source>
        <dbReference type="RefSeq" id="XP_073900851.1"/>
    </source>
</evidence>
<organism evidence="1 2">
    <name type="scientific">Castor canadensis</name>
    <name type="common">American beaver</name>
    <dbReference type="NCBI Taxonomy" id="51338"/>
    <lineage>
        <taxon>Eukaryota</taxon>
        <taxon>Metazoa</taxon>
        <taxon>Chordata</taxon>
        <taxon>Craniata</taxon>
        <taxon>Vertebrata</taxon>
        <taxon>Euteleostomi</taxon>
        <taxon>Mammalia</taxon>
        <taxon>Eutheria</taxon>
        <taxon>Euarchontoglires</taxon>
        <taxon>Glires</taxon>
        <taxon>Rodentia</taxon>
        <taxon>Castorimorpha</taxon>
        <taxon>Castoridae</taxon>
        <taxon>Castor</taxon>
    </lineage>
</organism>
<sequence>MEQLRRGRSAQKQAARRKPTAQCTGQTPATGGGRAGFQEEPGLGVEGGCAPLDSGLVDSGEPRDVSGGERLICVVGQDRRGELSAQAQLGFSLPSAPALLSRTSPDIARPPAPHSGTAPCSLSASKINNSWPASGECASRRRIRRAAWDRRDPSQPAMAGLYSLGVSVFSDQGGRKYMEDVTQIVVEPEPTAEEKPSPRRALTQSSPPPRSPSSLPGGGVSGKGPAATARDTRDPSPDAGASAGAGRCCRRRSSVAFFAVCDGHGGREAAQFAREHLWGFIKKQKGFTSSEPARVCAAIRKGFLACHLAMWKELGIWAPRLLLMSLETWLLTQGFPIPKRAQDLVQLTYGEQNQAPALPLLLKSKTQPVSLDQASDQVFDVFVPLLDHKRSKRKMFIGLPWKLKKYVAQHHELEDTVVGTPHQFANLQLQTQPLQDDDTDPGLSTADSDSPPLKPQESTDEPPEPLEQVEPSAVQQEAPVQPSDLPKVTVKHTDLEVIVTPEPSPRQKQASENTEDVTLSSIQQEAPAQTSELPEDTEPSASQLEAPVQPTTPPKEVKPPVEQDPTDEAPESPIENTAPTLPNQEVTVQPPAQDQAQQTILPGVTGKPVDVEITMTSEPTKAAASSLAQPRAPAEPSESPGEAETSGTHLQSPVQPPEYGEELQPSLTQQVVPPQPSGPLSETETSPSEQEQPAQPSESSEELEPSGSQTPPQHTEVTPPHSEQLQSGLKRTTIPHPVNPTTENALTLQTEPNATPYTNICELCTCRDESLLCVGLSPTQKLRQVPVPKPNTYKKVLTTLNFHGNAIDYIDKNTWKAYRWTEKLILSENRLTELRKDSFEGLLSLEYLNLGCNFITELNFGTFQAWHGMQFLQQVILSRNPLTTVEDSHLFKLPALKYLDLGKTQVRLGTLENILLMTLNLEKLILPSHMACCLCQYKSNIEVVCKTVKLHCDNECLPNTTQCLEEASIENTEGKFMKVLQTRKKSTNTELTIEPERGYEDQNGVSSSGFINEQPDFNDDESDLISALNYLLPFFSQGNLKDVESKLLPFIKLLFSNVQNGNNSPGNLKTDTRRPPLKPSSDNSAYKSKLNKLYFLENLLDAEIQEKIDEVKKEKTAMFMQPSPPSPKSEHQIFQWKMDTDQPQENSLAETAEKRLQRVNRVLKGPKSIQKRHFKEVRKQSIWGRQSVLPLMENIGAERRLRRPSLGELQKLPMVQEPWKSEEFTFQTDPSLTEEQKATVSSSLNPYSADMSTIAKPLPDVRNKAKDLTYTMFVLEDANARVKNIEASKPIIHDRKNLLHKTGSRVVHGTPKSKLTQKVRKKKSRLSMLLAHRPPFPAVRSLINYPSQRAIASLGDLSSQDNPFSELYALSEPVTEDTPIQKQTEENALMANTDEPEESFSEATNQEDAADADSSVGAFKIPTVKQTNEIQWEYPNMGTDSTTKPKDLLTTLASLADLLVSKLIQQLQSLIPNNDVRTLLSQMIKTLGVDCSDADVQKACSKLILRTGYLMKLLSEEREHSVSRIDWDTDHWKTEDYISDSTELQRGQKGQESSELTQEVPAYGYENKLILAIPVAMGVTILITIFCLIEIYSHRRTEDDREGSSRGFFGFLRRRNKKESESQEGFFGLRWPNWLKGMYRSISVTPKKSMGQKLHDTDSSDDKIFNKDAGELREVIIDSCRTSREKGLQSFQVNSAKSS</sequence>
<reference evidence="2" key="1">
    <citation type="submission" date="2025-08" db="UniProtKB">
        <authorList>
            <consortium name="RefSeq"/>
        </authorList>
    </citation>
    <scope>IDENTIFICATION</scope>
</reference>
<keyword evidence="1" id="KW-1185">Reference proteome</keyword>
<evidence type="ECO:0000313" key="1">
    <source>
        <dbReference type="Proteomes" id="UP001732720"/>
    </source>
</evidence>
<dbReference type="Proteomes" id="UP001732720">
    <property type="component" value="Chromosome 11"/>
</dbReference>
<gene>
    <name evidence="2" type="primary">LOC109683315</name>
</gene>
<name>A0AC58K7F0_CASCN</name>
<accession>A0AC58K7F0</accession>